<evidence type="ECO:0000313" key="2">
    <source>
        <dbReference type="EMBL" id="KAJ7734999.1"/>
    </source>
</evidence>
<feature type="compositionally biased region" description="Low complexity" evidence="1">
    <location>
        <begin position="7"/>
        <end position="23"/>
    </location>
</feature>
<evidence type="ECO:0000313" key="3">
    <source>
        <dbReference type="Proteomes" id="UP001215598"/>
    </source>
</evidence>
<proteinExistence type="predicted"/>
<sequence>MSPNPIPSSSTSTASTDPSTVSTEVPPIPPTTKRKLDDVIASLPVKAKSVKKTPRGANAVRTETEKLQGVAKFLVRAINPFLDISSVMQYGAAKNWGQGSSADLPASEIARQEVGAKAFDLAFANSEPELLDIVKHIFLASSSDPAKWESLVTMMRKSASSARTSDTGGLKHCLNYVLPHPSKQVLVPAITKQESKSDRGLTHPMLRYFIMGWSYRSQLRPLIIPAPLPRGMAQSIDPALANDDDDSENQSTAEKKLLQRIAGGRLHLLATDMPSCFWEEGKYNSANKDEGLLRGDIITRVLRHMWTAPNSALNGLHDGIPKICNARVHNQFVVTPEMIAIGCVHARTMISTREWTQRDDKYDYEKLFQTVLGFFAGLPHDPWAVETLEWYQGQVFGDAIDSDSDANSDDDPRTNEASEILLQRAARLSALANAAPASA</sequence>
<comment type="caution">
    <text evidence="2">The sequence shown here is derived from an EMBL/GenBank/DDBJ whole genome shotgun (WGS) entry which is preliminary data.</text>
</comment>
<name>A0AAD7MXF0_9AGAR</name>
<dbReference type="Pfam" id="PF20414">
    <property type="entry name" value="DUF6698"/>
    <property type="match status" value="1"/>
</dbReference>
<dbReference type="EMBL" id="JARKIB010000129">
    <property type="protein sequence ID" value="KAJ7734999.1"/>
    <property type="molecule type" value="Genomic_DNA"/>
</dbReference>
<reference evidence="2" key="1">
    <citation type="submission" date="2023-03" db="EMBL/GenBank/DDBJ databases">
        <title>Massive genome expansion in bonnet fungi (Mycena s.s.) driven by repeated elements and novel gene families across ecological guilds.</title>
        <authorList>
            <consortium name="Lawrence Berkeley National Laboratory"/>
            <person name="Harder C.B."/>
            <person name="Miyauchi S."/>
            <person name="Viragh M."/>
            <person name="Kuo A."/>
            <person name="Thoen E."/>
            <person name="Andreopoulos B."/>
            <person name="Lu D."/>
            <person name="Skrede I."/>
            <person name="Drula E."/>
            <person name="Henrissat B."/>
            <person name="Morin E."/>
            <person name="Kohler A."/>
            <person name="Barry K."/>
            <person name="LaButti K."/>
            <person name="Morin E."/>
            <person name="Salamov A."/>
            <person name="Lipzen A."/>
            <person name="Mereny Z."/>
            <person name="Hegedus B."/>
            <person name="Baldrian P."/>
            <person name="Stursova M."/>
            <person name="Weitz H."/>
            <person name="Taylor A."/>
            <person name="Grigoriev I.V."/>
            <person name="Nagy L.G."/>
            <person name="Martin F."/>
            <person name="Kauserud H."/>
        </authorList>
    </citation>
    <scope>NUCLEOTIDE SEQUENCE</scope>
    <source>
        <strain evidence="2">CBHHK182m</strain>
    </source>
</reference>
<dbReference type="AlphaFoldDB" id="A0AAD7MXF0"/>
<accession>A0AAD7MXF0</accession>
<dbReference type="InterPro" id="IPR046521">
    <property type="entry name" value="DUF6698"/>
</dbReference>
<keyword evidence="3" id="KW-1185">Reference proteome</keyword>
<feature type="region of interest" description="Disordered" evidence="1">
    <location>
        <begin position="1"/>
        <end position="36"/>
    </location>
</feature>
<organism evidence="2 3">
    <name type="scientific">Mycena metata</name>
    <dbReference type="NCBI Taxonomy" id="1033252"/>
    <lineage>
        <taxon>Eukaryota</taxon>
        <taxon>Fungi</taxon>
        <taxon>Dikarya</taxon>
        <taxon>Basidiomycota</taxon>
        <taxon>Agaricomycotina</taxon>
        <taxon>Agaricomycetes</taxon>
        <taxon>Agaricomycetidae</taxon>
        <taxon>Agaricales</taxon>
        <taxon>Marasmiineae</taxon>
        <taxon>Mycenaceae</taxon>
        <taxon>Mycena</taxon>
    </lineage>
</organism>
<dbReference type="Proteomes" id="UP001215598">
    <property type="component" value="Unassembled WGS sequence"/>
</dbReference>
<gene>
    <name evidence="2" type="ORF">B0H16DRAFT_1577041</name>
</gene>
<protein>
    <submittedName>
        <fullName evidence="2">Uncharacterized protein</fullName>
    </submittedName>
</protein>
<evidence type="ECO:0000256" key="1">
    <source>
        <dbReference type="SAM" id="MobiDB-lite"/>
    </source>
</evidence>